<evidence type="ECO:0000259" key="16">
    <source>
        <dbReference type="PROSITE" id="PS51834"/>
    </source>
</evidence>
<proteinExistence type="inferred from homology"/>
<evidence type="ECO:0000313" key="18">
    <source>
        <dbReference type="WBParaSite" id="PgR035X_g109_t02"/>
    </source>
</evidence>
<dbReference type="GO" id="GO:0005096">
    <property type="term" value="F:GTPase activator activity"/>
    <property type="evidence" value="ECO:0007669"/>
    <property type="project" value="UniProtKB-KW"/>
</dbReference>
<evidence type="ECO:0000256" key="15">
    <source>
        <dbReference type="ARBA" id="ARBA00023273"/>
    </source>
</evidence>
<dbReference type="Pfam" id="PF11704">
    <property type="entry name" value="Folliculin"/>
    <property type="match status" value="1"/>
</dbReference>
<dbReference type="GO" id="GO:0005813">
    <property type="term" value="C:centrosome"/>
    <property type="evidence" value="ECO:0007669"/>
    <property type="project" value="UniProtKB-SubCell"/>
</dbReference>
<keyword evidence="14" id="KW-0539">Nucleus</keyword>
<dbReference type="PANTHER" id="PTHR31441">
    <property type="entry name" value="FOLLICULIN FAMILY MEMBER"/>
    <property type="match status" value="1"/>
</dbReference>
<dbReference type="PROSITE" id="PS51834">
    <property type="entry name" value="DENN_FLCN_SMCR8"/>
    <property type="match status" value="1"/>
</dbReference>
<evidence type="ECO:0000256" key="3">
    <source>
        <dbReference type="ARBA" id="ARBA00004186"/>
    </source>
</evidence>
<keyword evidence="15" id="KW-0966">Cell projection</keyword>
<evidence type="ECO:0000256" key="10">
    <source>
        <dbReference type="ARBA" id="ARBA00022490"/>
    </source>
</evidence>
<evidence type="ECO:0000256" key="9">
    <source>
        <dbReference type="ARBA" id="ARBA00022468"/>
    </source>
</evidence>
<evidence type="ECO:0000313" key="17">
    <source>
        <dbReference type="Proteomes" id="UP000887569"/>
    </source>
</evidence>
<comment type="similarity">
    <text evidence="7">Belongs to the folliculin family.</text>
</comment>
<evidence type="ECO:0000256" key="13">
    <source>
        <dbReference type="ARBA" id="ARBA00023228"/>
    </source>
</evidence>
<evidence type="ECO:0000256" key="5">
    <source>
        <dbReference type="ARBA" id="ARBA00004514"/>
    </source>
</evidence>
<dbReference type="WBParaSite" id="PgR035X_g109_t02">
    <property type="protein sequence ID" value="PgR035X_g109_t02"/>
    <property type="gene ID" value="PgR035X_g109"/>
</dbReference>
<keyword evidence="11" id="KW-0472">Membrane</keyword>
<dbReference type="InterPro" id="IPR037521">
    <property type="entry name" value="FLCN/SMCR8_DENN"/>
</dbReference>
<evidence type="ECO:0000256" key="6">
    <source>
        <dbReference type="ARBA" id="ARBA00004656"/>
    </source>
</evidence>
<dbReference type="PANTHER" id="PTHR31441:SF2">
    <property type="entry name" value="FOLLICULIN"/>
    <property type="match status" value="1"/>
</dbReference>
<dbReference type="Proteomes" id="UP000887569">
    <property type="component" value="Unplaced"/>
</dbReference>
<dbReference type="InterPro" id="IPR044886">
    <property type="entry name" value="FLCN_DENN_C_sf"/>
</dbReference>
<evidence type="ECO:0000256" key="4">
    <source>
        <dbReference type="ARBA" id="ARBA00004300"/>
    </source>
</evidence>
<sequence length="669" mass="74743">SATSGSNFPNNSSSVNKLSAIHTKDYLFVLIPRIEAAFEGQYDYSQRMQTVMALCHFCENHGPRVVMTTQSMRDSTQTECCGPACPISNSVMFPEEGNSYRDRHVDCLMNEVRDDEGRCMACSSFCDGSGLVTADLDAGINYISSQVAVNERVCQLVKHACLRSLSCEVYASMPLQAHTSTMKGTKGISVPTPNARMGNFEDSWLEANVDEGSDGVILFGDDDHGYTLSHTFRLRDAKARGFQRWFSLIVICMDKLLITNNYEFFVSSLSTIIHRLQEQANNVFFMEQSELANECLKQASRASLLPAHFMRNRVTKLELDTSRSLALITANPNIFTKLHKQMTYVLRTQARLCTESVLEGVPTQDALVQLEMERSFDEEMGSELSATDWGIDALQQIVALQFVARRLYHLEQQPLALEALLRQLVTGGQVLVKCDDSSFARQFLIAFAYLLPIGCVHLTYSQRYEHVFKYNLLACPMSMQIPADAGDVVIASVVLDEEIDSAETPQCSSFCDEFSPPPPHSPPSFLDSSCHSDEAANASMDAGSHASSLVLQDFARCRIVRFSAPSSLFVSDSAPAIVTRYKQLLLDNELGSRVLEAVIKNTREQWLSRAKLIYQLSRQKEGIDLKKVLRVVKCTQNDAPVLRFWQAGLSKVYKQHVLNTINSCQQVYL</sequence>
<keyword evidence="12" id="KW-0206">Cytoskeleton</keyword>
<dbReference type="GO" id="GO:0005819">
    <property type="term" value="C:spindle"/>
    <property type="evidence" value="ECO:0007669"/>
    <property type="project" value="UniProtKB-SubCell"/>
</dbReference>
<dbReference type="AlphaFoldDB" id="A0A915BDX1"/>
<keyword evidence="9" id="KW-0343">GTPase activation</keyword>
<comment type="subcellular location">
    <subcellularLocation>
        <location evidence="2">Cell projection</location>
        <location evidence="2">Cilium</location>
    </subcellularLocation>
    <subcellularLocation>
        <location evidence="4">Cytoplasm</location>
        <location evidence="4">Cytoskeleton</location>
        <location evidence="4">Microtubule organizing center</location>
        <location evidence="4">Centrosome</location>
    </subcellularLocation>
    <subcellularLocation>
        <location evidence="3">Cytoplasm</location>
        <location evidence="3">Cytoskeleton</location>
        <location evidence="3">Spindle</location>
    </subcellularLocation>
    <subcellularLocation>
        <location evidence="5">Cytoplasm</location>
        <location evidence="5">Cytosol</location>
    </subcellularLocation>
    <subcellularLocation>
        <location evidence="6">Lysosome membrane</location>
    </subcellularLocation>
    <subcellularLocation>
        <location evidence="1">Nucleus</location>
    </subcellularLocation>
</comment>
<dbReference type="InterPro" id="IPR037520">
    <property type="entry name" value="Folliculin/SMCR8_longin"/>
</dbReference>
<evidence type="ECO:0000256" key="11">
    <source>
        <dbReference type="ARBA" id="ARBA00023136"/>
    </source>
</evidence>
<dbReference type="InterPro" id="IPR021713">
    <property type="entry name" value="Folliculin"/>
</dbReference>
<dbReference type="GO" id="GO:1904263">
    <property type="term" value="P:positive regulation of TORC1 signaling"/>
    <property type="evidence" value="ECO:0007669"/>
    <property type="project" value="TreeGrafter"/>
</dbReference>
<dbReference type="GO" id="GO:0005634">
    <property type="term" value="C:nucleus"/>
    <property type="evidence" value="ECO:0007669"/>
    <property type="project" value="UniProtKB-SubCell"/>
</dbReference>
<dbReference type="Pfam" id="PF16692">
    <property type="entry name" value="Folliculin_C"/>
    <property type="match status" value="2"/>
</dbReference>
<dbReference type="GO" id="GO:0005765">
    <property type="term" value="C:lysosomal membrane"/>
    <property type="evidence" value="ECO:0007669"/>
    <property type="project" value="UniProtKB-SubCell"/>
</dbReference>
<keyword evidence="13" id="KW-0458">Lysosome</keyword>
<evidence type="ECO:0000256" key="1">
    <source>
        <dbReference type="ARBA" id="ARBA00004123"/>
    </source>
</evidence>
<dbReference type="GO" id="GO:0005829">
    <property type="term" value="C:cytosol"/>
    <property type="evidence" value="ECO:0007669"/>
    <property type="project" value="UniProtKB-SubCell"/>
</dbReference>
<accession>A0A915BDX1</accession>
<evidence type="ECO:0000256" key="2">
    <source>
        <dbReference type="ARBA" id="ARBA00004138"/>
    </source>
</evidence>
<evidence type="ECO:0000256" key="14">
    <source>
        <dbReference type="ARBA" id="ARBA00023242"/>
    </source>
</evidence>
<dbReference type="InterPro" id="IPR032035">
    <property type="entry name" value="Folliculin_DENN"/>
</dbReference>
<dbReference type="GO" id="GO:0005929">
    <property type="term" value="C:cilium"/>
    <property type="evidence" value="ECO:0007669"/>
    <property type="project" value="UniProtKB-SubCell"/>
</dbReference>
<keyword evidence="10" id="KW-0963">Cytoplasm</keyword>
<keyword evidence="17" id="KW-1185">Reference proteome</keyword>
<protein>
    <recommendedName>
        <fullName evidence="8">Folliculin</fullName>
    </recommendedName>
</protein>
<reference evidence="18" key="1">
    <citation type="submission" date="2022-11" db="UniProtKB">
        <authorList>
            <consortium name="WormBaseParasite"/>
        </authorList>
    </citation>
    <scope>IDENTIFICATION</scope>
</reference>
<dbReference type="GO" id="GO:0000122">
    <property type="term" value="P:negative regulation of transcription by RNA polymerase II"/>
    <property type="evidence" value="ECO:0007669"/>
    <property type="project" value="TreeGrafter"/>
</dbReference>
<name>A0A915BDX1_PARUN</name>
<evidence type="ECO:0000256" key="12">
    <source>
        <dbReference type="ARBA" id="ARBA00023212"/>
    </source>
</evidence>
<organism evidence="17 18">
    <name type="scientific">Parascaris univalens</name>
    <name type="common">Nematode worm</name>
    <dbReference type="NCBI Taxonomy" id="6257"/>
    <lineage>
        <taxon>Eukaryota</taxon>
        <taxon>Metazoa</taxon>
        <taxon>Ecdysozoa</taxon>
        <taxon>Nematoda</taxon>
        <taxon>Chromadorea</taxon>
        <taxon>Rhabditida</taxon>
        <taxon>Spirurina</taxon>
        <taxon>Ascaridomorpha</taxon>
        <taxon>Ascaridoidea</taxon>
        <taxon>Ascarididae</taxon>
        <taxon>Parascaris</taxon>
    </lineage>
</organism>
<dbReference type="Gene3D" id="3.40.50.12430">
    <property type="match status" value="1"/>
</dbReference>
<feature type="domain" description="UDENN FLCN/SMCR8-type" evidence="16">
    <location>
        <begin position="147"/>
        <end position="669"/>
    </location>
</feature>
<dbReference type="Gene3D" id="1.10.10.1730">
    <property type="entry name" value="Folliculin"/>
    <property type="match status" value="1"/>
</dbReference>
<evidence type="ECO:0000256" key="8">
    <source>
        <dbReference type="ARBA" id="ARBA00021824"/>
    </source>
</evidence>
<evidence type="ECO:0000256" key="7">
    <source>
        <dbReference type="ARBA" id="ARBA00009987"/>
    </source>
</evidence>